<evidence type="ECO:0000256" key="6">
    <source>
        <dbReference type="ARBA" id="ARBA00023310"/>
    </source>
</evidence>
<protein>
    <recommendedName>
        <fullName evidence="7">ATP synthase subunit delta</fullName>
    </recommendedName>
    <alternativeName>
        <fullName evidence="7">ATP synthase F(1) sector subunit delta</fullName>
    </alternativeName>
    <alternativeName>
        <fullName evidence="7">F-type ATPase subunit delta</fullName>
        <shortName evidence="7">F-ATPase subunit delta</shortName>
    </alternativeName>
</protein>
<keyword evidence="5 7" id="KW-0472">Membrane</keyword>
<keyword evidence="7" id="KW-0139">CF(1)</keyword>
<evidence type="ECO:0000313" key="9">
    <source>
        <dbReference type="Proteomes" id="UP001597079"/>
    </source>
</evidence>
<name>A0ABW4JHM1_9BACL</name>
<evidence type="ECO:0000256" key="5">
    <source>
        <dbReference type="ARBA" id="ARBA00023136"/>
    </source>
</evidence>
<dbReference type="HAMAP" id="MF_01416">
    <property type="entry name" value="ATP_synth_delta_bact"/>
    <property type="match status" value="1"/>
</dbReference>
<comment type="function">
    <text evidence="7">This protein is part of the stalk that links CF(0) to CF(1). It either transmits conformational changes from CF(0) to CF(1) or is implicated in proton conduction.</text>
</comment>
<dbReference type="Gene3D" id="1.10.520.20">
    <property type="entry name" value="N-terminal domain of the delta subunit of the F1F0-ATP synthase"/>
    <property type="match status" value="1"/>
</dbReference>
<evidence type="ECO:0000256" key="2">
    <source>
        <dbReference type="ARBA" id="ARBA00022448"/>
    </source>
</evidence>
<accession>A0ABW4JHM1</accession>
<comment type="caution">
    <text evidence="8">The sequence shown here is derived from an EMBL/GenBank/DDBJ whole genome shotgun (WGS) entry which is preliminary data.</text>
</comment>
<organism evidence="8 9">
    <name type="scientific">Alicyclobacillus fodiniaquatilis</name>
    <dbReference type="NCBI Taxonomy" id="1661150"/>
    <lineage>
        <taxon>Bacteria</taxon>
        <taxon>Bacillati</taxon>
        <taxon>Bacillota</taxon>
        <taxon>Bacilli</taxon>
        <taxon>Bacillales</taxon>
        <taxon>Alicyclobacillaceae</taxon>
        <taxon>Alicyclobacillus</taxon>
    </lineage>
</organism>
<keyword evidence="9" id="KW-1185">Reference proteome</keyword>
<keyword evidence="4 7" id="KW-0406">Ion transport</keyword>
<comment type="function">
    <text evidence="7">F(1)F(0) ATP synthase produces ATP from ADP in the presence of a proton or sodium gradient. F-type ATPases consist of two structural domains, F(1) containing the extramembraneous catalytic core and F(0) containing the membrane proton channel, linked together by a central stalk and a peripheral stalk. During catalysis, ATP synthesis in the catalytic domain of F(1) is coupled via a rotary mechanism of the central stalk subunits to proton translocation.</text>
</comment>
<keyword evidence="6 7" id="KW-0066">ATP synthesis</keyword>
<dbReference type="Proteomes" id="UP001597079">
    <property type="component" value="Unassembled WGS sequence"/>
</dbReference>
<dbReference type="InterPro" id="IPR000711">
    <property type="entry name" value="ATPase_OSCP/dsu"/>
</dbReference>
<dbReference type="NCBIfam" id="TIGR01145">
    <property type="entry name" value="ATP_synt_delta"/>
    <property type="match status" value="1"/>
</dbReference>
<evidence type="ECO:0000256" key="7">
    <source>
        <dbReference type="HAMAP-Rule" id="MF_01416"/>
    </source>
</evidence>
<evidence type="ECO:0000256" key="4">
    <source>
        <dbReference type="ARBA" id="ARBA00023065"/>
    </source>
</evidence>
<dbReference type="RefSeq" id="WP_377943691.1">
    <property type="nucleotide sequence ID" value="NZ_JBHUCX010000035.1"/>
</dbReference>
<reference evidence="9" key="1">
    <citation type="journal article" date="2019" name="Int. J. Syst. Evol. Microbiol.">
        <title>The Global Catalogue of Microorganisms (GCM) 10K type strain sequencing project: providing services to taxonomists for standard genome sequencing and annotation.</title>
        <authorList>
            <consortium name="The Broad Institute Genomics Platform"/>
            <consortium name="The Broad Institute Genome Sequencing Center for Infectious Disease"/>
            <person name="Wu L."/>
            <person name="Ma J."/>
        </authorList>
    </citation>
    <scope>NUCLEOTIDE SEQUENCE [LARGE SCALE GENOMIC DNA]</scope>
    <source>
        <strain evidence="9">CGMCC 1.12286</strain>
    </source>
</reference>
<evidence type="ECO:0000256" key="1">
    <source>
        <dbReference type="ARBA" id="ARBA00004370"/>
    </source>
</evidence>
<dbReference type="EMBL" id="JBHUCX010000035">
    <property type="protein sequence ID" value="MFD1675811.1"/>
    <property type="molecule type" value="Genomic_DNA"/>
</dbReference>
<gene>
    <name evidence="7 8" type="primary">atpH</name>
    <name evidence="8" type="ORF">ACFSB2_14000</name>
</gene>
<keyword evidence="3 7" id="KW-0375">Hydrogen ion transport</keyword>
<sequence length="187" mass="20657">MLSGTVINRYARGLLAYAQAHDVVDALDAEFADIAKAIEASGEFQNFLANPVLPQEMKLSIINKLLPAGVRKDLSNFIALLLERGRGGYIAAVAERFHELVDDLHGRIAVEIESAQPLTQAQTENIVAELKRAIGKEIQPNIRQNPQLIAGYRVKLGNRVLDATTQSALRQFRDSLLTRSVRKEGTR</sequence>
<dbReference type="PANTHER" id="PTHR11910">
    <property type="entry name" value="ATP SYNTHASE DELTA CHAIN"/>
    <property type="match status" value="1"/>
</dbReference>
<keyword evidence="7" id="KW-1003">Cell membrane</keyword>
<dbReference type="InterPro" id="IPR026015">
    <property type="entry name" value="ATP_synth_OSCP/delta_N_sf"/>
</dbReference>
<dbReference type="PRINTS" id="PR00125">
    <property type="entry name" value="ATPASEDELTA"/>
</dbReference>
<evidence type="ECO:0000313" key="8">
    <source>
        <dbReference type="EMBL" id="MFD1675811.1"/>
    </source>
</evidence>
<keyword evidence="2 7" id="KW-0813">Transport</keyword>
<dbReference type="Pfam" id="PF00213">
    <property type="entry name" value="OSCP"/>
    <property type="match status" value="1"/>
</dbReference>
<comment type="similarity">
    <text evidence="7">Belongs to the ATPase delta chain family.</text>
</comment>
<evidence type="ECO:0000256" key="3">
    <source>
        <dbReference type="ARBA" id="ARBA00022781"/>
    </source>
</evidence>
<comment type="subcellular location">
    <subcellularLocation>
        <location evidence="7">Cell membrane</location>
        <topology evidence="7">Peripheral membrane protein</topology>
    </subcellularLocation>
    <subcellularLocation>
        <location evidence="1">Membrane</location>
    </subcellularLocation>
</comment>
<proteinExistence type="inferred from homology"/>
<dbReference type="SUPFAM" id="SSF47928">
    <property type="entry name" value="N-terminal domain of the delta subunit of the F1F0-ATP synthase"/>
    <property type="match status" value="1"/>
</dbReference>